<dbReference type="AlphaFoldDB" id="A0A0B0EEH3"/>
<evidence type="ECO:0000256" key="1">
    <source>
        <dbReference type="SAM" id="Phobius"/>
    </source>
</evidence>
<keyword evidence="1" id="KW-0812">Transmembrane</keyword>
<reference evidence="2 3" key="1">
    <citation type="submission" date="2014-10" db="EMBL/GenBank/DDBJ databases">
        <title>Draft genome of anammox bacterium scalindua brodae, obtained using differential coverage binning of sequence data from two enrichment reactors.</title>
        <authorList>
            <person name="Speth D.R."/>
            <person name="Russ L."/>
            <person name="Kartal B."/>
            <person name="Op den Camp H.J."/>
            <person name="Dutilh B.E."/>
            <person name="Jetten M.S."/>
        </authorList>
    </citation>
    <scope>NUCLEOTIDE SEQUENCE [LARGE SCALE GENOMIC DNA]</scope>
    <source>
        <strain evidence="2">RU1</strain>
    </source>
</reference>
<comment type="caution">
    <text evidence="2">The sequence shown here is derived from an EMBL/GenBank/DDBJ whole genome shotgun (WGS) entry which is preliminary data.</text>
</comment>
<evidence type="ECO:0000313" key="2">
    <source>
        <dbReference type="EMBL" id="KHE90481.1"/>
    </source>
</evidence>
<accession>A0A0B0EEH3</accession>
<proteinExistence type="predicted"/>
<organism evidence="2 3">
    <name type="scientific">Candidatus Scalindua brodae</name>
    <dbReference type="NCBI Taxonomy" id="237368"/>
    <lineage>
        <taxon>Bacteria</taxon>
        <taxon>Pseudomonadati</taxon>
        <taxon>Planctomycetota</taxon>
        <taxon>Candidatus Brocadiia</taxon>
        <taxon>Candidatus Brocadiales</taxon>
        <taxon>Candidatus Scalinduaceae</taxon>
        <taxon>Candidatus Scalindua</taxon>
    </lineage>
</organism>
<dbReference type="EMBL" id="JRYO01000261">
    <property type="protein sequence ID" value="KHE90481.1"/>
    <property type="molecule type" value="Genomic_DNA"/>
</dbReference>
<feature type="transmembrane region" description="Helical" evidence="1">
    <location>
        <begin position="6"/>
        <end position="28"/>
    </location>
</feature>
<dbReference type="Proteomes" id="UP000030652">
    <property type="component" value="Unassembled WGS sequence"/>
</dbReference>
<keyword evidence="1" id="KW-1133">Transmembrane helix</keyword>
<sequence>MKTSHVYIVFADISFLLCGILCLGYVFVDVKKNEQESVLFEKSIEFPTLSGQSEVVYGDNRDSIEIEIPQEGGRYVVNGKPILKEQIAASLIDVDGKSITLCIDKNAPSGDTLYLYSILNDLNANVTVPHLMEKQKNVR</sequence>
<gene>
    <name evidence="2" type="ORF">SCABRO_03783</name>
</gene>
<protein>
    <submittedName>
        <fullName evidence="2">Uncharacterized protein</fullName>
    </submittedName>
</protein>
<evidence type="ECO:0000313" key="3">
    <source>
        <dbReference type="Proteomes" id="UP000030652"/>
    </source>
</evidence>
<name>A0A0B0EEH3_9BACT</name>
<keyword evidence="1" id="KW-0472">Membrane</keyword>